<keyword evidence="4" id="KW-1185">Reference proteome</keyword>
<accession>A0A1B9NAH9</accession>
<comment type="caution">
    <text evidence="3">The sequence shown here is derived from an EMBL/GenBank/DDBJ whole genome shotgun (WGS) entry which is preliminary data.</text>
</comment>
<feature type="transmembrane region" description="Helical" evidence="2">
    <location>
        <begin position="39"/>
        <end position="65"/>
    </location>
</feature>
<keyword evidence="2" id="KW-1133">Transmembrane helix</keyword>
<evidence type="ECO:0008006" key="5">
    <source>
        <dbReference type="Google" id="ProtNLM"/>
    </source>
</evidence>
<name>A0A1B9NAH9_9MICO</name>
<feature type="region of interest" description="Disordered" evidence="1">
    <location>
        <begin position="76"/>
        <end position="98"/>
    </location>
</feature>
<sequence length="98" mass="10209">MRPVQLLGIAFIAAAFAGFVTAMAMGAWQAIPGEDVARAWAVAGIVAGIAFIAVLLILSLLLLAIDPADVEKPIDRPVLLRDQPEADETDGEKPASDA</sequence>
<protein>
    <recommendedName>
        <fullName evidence="5">Amino acid transporter</fullName>
    </recommendedName>
</protein>
<dbReference type="AlphaFoldDB" id="A0A1B9NAH9"/>
<evidence type="ECO:0000256" key="1">
    <source>
        <dbReference type="SAM" id="MobiDB-lite"/>
    </source>
</evidence>
<dbReference type="EMBL" id="LXMD01000024">
    <property type="protein sequence ID" value="OCG73622.1"/>
    <property type="molecule type" value="Genomic_DNA"/>
</dbReference>
<dbReference type="Proteomes" id="UP000093355">
    <property type="component" value="Unassembled WGS sequence"/>
</dbReference>
<dbReference type="STRING" id="904291.A7J15_07240"/>
<reference evidence="3 4" key="1">
    <citation type="submission" date="2016-05" db="EMBL/GenBank/DDBJ databases">
        <authorList>
            <person name="Lavstsen T."/>
            <person name="Jespersen J.S."/>
        </authorList>
    </citation>
    <scope>NUCLEOTIDE SEQUENCE [LARGE SCALE GENOMIC DNA]</scope>
    <source>
        <strain evidence="3 4">YLB-01</strain>
    </source>
</reference>
<proteinExistence type="predicted"/>
<gene>
    <name evidence="3" type="ORF">A7J15_07240</name>
</gene>
<keyword evidence="2" id="KW-0812">Transmembrane</keyword>
<evidence type="ECO:0000313" key="4">
    <source>
        <dbReference type="Proteomes" id="UP000093355"/>
    </source>
</evidence>
<organism evidence="3 4">
    <name type="scientific">Microbacterium sediminis</name>
    <dbReference type="NCBI Taxonomy" id="904291"/>
    <lineage>
        <taxon>Bacteria</taxon>
        <taxon>Bacillati</taxon>
        <taxon>Actinomycetota</taxon>
        <taxon>Actinomycetes</taxon>
        <taxon>Micrococcales</taxon>
        <taxon>Microbacteriaceae</taxon>
        <taxon>Microbacterium</taxon>
    </lineage>
</organism>
<evidence type="ECO:0000313" key="3">
    <source>
        <dbReference type="EMBL" id="OCG73622.1"/>
    </source>
</evidence>
<evidence type="ECO:0000256" key="2">
    <source>
        <dbReference type="SAM" id="Phobius"/>
    </source>
</evidence>
<keyword evidence="2" id="KW-0472">Membrane</keyword>